<dbReference type="GO" id="GO:0016168">
    <property type="term" value="F:chlorophyll binding"/>
    <property type="evidence" value="ECO:0007669"/>
    <property type="project" value="UniProtKB-KW"/>
</dbReference>
<feature type="binding site" evidence="6">
    <location>
        <position position="76"/>
    </location>
    <ligand>
        <name>chlorophyll a</name>
        <dbReference type="ChEBI" id="CHEBI:58416"/>
        <label>1</label>
    </ligand>
</feature>
<accession>A0A2J7ZS12</accession>
<feature type="binding site" evidence="6">
    <location>
        <position position="224"/>
    </location>
    <ligand>
        <name>chlorophyll a</name>
        <dbReference type="ChEBI" id="CHEBI:58416"/>
        <label>1</label>
    </ligand>
</feature>
<feature type="binding site" evidence="6">
    <location>
        <position position="197"/>
    </location>
    <ligand>
        <name>chlorophyll a</name>
        <dbReference type="ChEBI" id="CHEBI:58416"/>
        <label>1</label>
    </ligand>
</feature>
<keyword evidence="7" id="KW-0604">Photosystem II</keyword>
<gene>
    <name evidence="8" type="ORF">TSOC_010939</name>
</gene>
<evidence type="ECO:0000256" key="2">
    <source>
        <dbReference type="ARBA" id="ARBA00022528"/>
    </source>
</evidence>
<proteinExistence type="inferred from homology"/>
<dbReference type="InterPro" id="IPR022796">
    <property type="entry name" value="Chloroa_b-bind"/>
</dbReference>
<organism evidence="8 9">
    <name type="scientific">Tetrabaena socialis</name>
    <dbReference type="NCBI Taxonomy" id="47790"/>
    <lineage>
        <taxon>Eukaryota</taxon>
        <taxon>Viridiplantae</taxon>
        <taxon>Chlorophyta</taxon>
        <taxon>core chlorophytes</taxon>
        <taxon>Chlorophyceae</taxon>
        <taxon>CS clade</taxon>
        <taxon>Chlamydomonadales</taxon>
        <taxon>Tetrabaenaceae</taxon>
        <taxon>Tetrabaena</taxon>
    </lineage>
</organism>
<feature type="binding site" description="axial binding residue" evidence="6">
    <location>
        <position position="78"/>
    </location>
    <ligand>
        <name>chlorophyll b</name>
        <dbReference type="ChEBI" id="CHEBI:61721"/>
        <label>1</label>
    </ligand>
    <ligandPart>
        <name>Mg</name>
        <dbReference type="ChEBI" id="CHEBI:25107"/>
    </ligandPart>
</feature>
<comment type="similarity">
    <text evidence="7">Belongs to the light-harvesting chlorophyll a/b-binding (LHC) protein family.</text>
</comment>
<dbReference type="FunFam" id="1.10.3460.10:FF:000010">
    <property type="entry name" value="Chlorophyll a-b binding protein, chloroplastic"/>
    <property type="match status" value="1"/>
</dbReference>
<feature type="binding site" evidence="6">
    <location>
        <position position="192"/>
    </location>
    <ligand>
        <name>chlorophyll a</name>
        <dbReference type="ChEBI" id="CHEBI:58416"/>
        <label>1</label>
    </ligand>
</feature>
<evidence type="ECO:0000256" key="4">
    <source>
        <dbReference type="ARBA" id="ARBA00022640"/>
    </source>
</evidence>
<evidence type="ECO:0000256" key="3">
    <source>
        <dbReference type="ARBA" id="ARBA00022531"/>
    </source>
</evidence>
<dbReference type="PANTHER" id="PTHR21649">
    <property type="entry name" value="CHLOROPHYLL A/B BINDING PROTEIN"/>
    <property type="match status" value="1"/>
</dbReference>
<evidence type="ECO:0000256" key="6">
    <source>
        <dbReference type="PIRSR" id="PIRSR601344-1"/>
    </source>
</evidence>
<dbReference type="GO" id="GO:0009765">
    <property type="term" value="P:photosynthesis, light harvesting"/>
    <property type="evidence" value="ECO:0007669"/>
    <property type="project" value="InterPro"/>
</dbReference>
<keyword evidence="7" id="KW-0793">Thylakoid</keyword>
<dbReference type="EMBL" id="PGGS01000556">
    <property type="protein sequence ID" value="PNH03048.1"/>
    <property type="molecule type" value="Genomic_DNA"/>
</dbReference>
<evidence type="ECO:0000256" key="7">
    <source>
        <dbReference type="RuleBase" id="RU363080"/>
    </source>
</evidence>
<keyword evidence="3 7" id="KW-0602">Photosynthesis</keyword>
<name>A0A2J7ZS12_9CHLO</name>
<dbReference type="Proteomes" id="UP000236333">
    <property type="component" value="Unassembled WGS sequence"/>
</dbReference>
<keyword evidence="4 7" id="KW-0934">Plastid</keyword>
<comment type="subcellular location">
    <subcellularLocation>
        <location evidence="7">Plastid</location>
        <location evidence="7">Chloroplast thylakoid membrane</location>
    </subcellularLocation>
</comment>
<dbReference type="GO" id="GO:0009523">
    <property type="term" value="C:photosystem II"/>
    <property type="evidence" value="ECO:0007669"/>
    <property type="project" value="UniProtKB-KW"/>
</dbReference>
<comment type="caution">
    <text evidence="8">The sequence shown here is derived from an EMBL/GenBank/DDBJ whole genome shotgun (WGS) entry which is preliminary data.</text>
</comment>
<dbReference type="GO" id="GO:0009535">
    <property type="term" value="C:chloroplast thylakoid membrane"/>
    <property type="evidence" value="ECO:0007669"/>
    <property type="project" value="UniProtKB-SubCell"/>
</dbReference>
<dbReference type="InterPro" id="IPR001344">
    <property type="entry name" value="Chloro_AB-bd_pln"/>
</dbReference>
<keyword evidence="5 7" id="KW-0157">Chromophore</keyword>
<protein>
    <recommendedName>
        <fullName evidence="7">Chlorophyll a-b binding protein, chloroplastic</fullName>
    </recommendedName>
</protein>
<dbReference type="SUPFAM" id="SSF103511">
    <property type="entry name" value="Chlorophyll a-b binding protein"/>
    <property type="match status" value="1"/>
</dbReference>
<comment type="function">
    <text evidence="7">The light-harvesting complex (LHC) functions as a light receptor, it captures and delivers excitation energy to photosystems with which it is closely associated.</text>
</comment>
<feature type="binding site" evidence="6">
    <location>
        <position position="209"/>
    </location>
    <ligand>
        <name>chlorophyll a</name>
        <dbReference type="ChEBI" id="CHEBI:58416"/>
        <label>1</label>
    </ligand>
</feature>
<dbReference type="GO" id="GO:0009522">
    <property type="term" value="C:photosystem I"/>
    <property type="evidence" value="ECO:0007669"/>
    <property type="project" value="UniProtKB-KW"/>
</dbReference>
<evidence type="ECO:0000313" key="9">
    <source>
        <dbReference type="Proteomes" id="UP000236333"/>
    </source>
</evidence>
<keyword evidence="1 6" id="KW-0148">Chlorophyll</keyword>
<evidence type="ECO:0000313" key="8">
    <source>
        <dbReference type="EMBL" id="PNH03048.1"/>
    </source>
</evidence>
<feature type="binding site" evidence="6">
    <location>
        <position position="73"/>
    </location>
    <ligand>
        <name>chlorophyll a</name>
        <dbReference type="ChEBI" id="CHEBI:58416"/>
        <label>1</label>
    </ligand>
</feature>
<evidence type="ECO:0000256" key="5">
    <source>
        <dbReference type="ARBA" id="ARBA00022991"/>
    </source>
</evidence>
<keyword evidence="7" id="KW-0603">Photosystem I</keyword>
<feature type="binding site" evidence="6">
    <location>
        <position position="195"/>
    </location>
    <ligand>
        <name>chlorophyll a</name>
        <dbReference type="ChEBI" id="CHEBI:58416"/>
        <label>1</label>
    </ligand>
</feature>
<dbReference type="AlphaFoldDB" id="A0A2J7ZS12"/>
<dbReference type="Gene3D" id="1.10.3460.10">
    <property type="entry name" value="Chlorophyll a/b binding protein domain"/>
    <property type="match status" value="1"/>
</dbReference>
<keyword evidence="9" id="KW-1185">Reference proteome</keyword>
<dbReference type="Pfam" id="PF00504">
    <property type="entry name" value="Chloroa_b-bind"/>
    <property type="match status" value="1"/>
</dbReference>
<reference evidence="8 9" key="1">
    <citation type="journal article" date="2017" name="Mol. Biol. Evol.">
        <title>The 4-celled Tetrabaena socialis nuclear genome reveals the essential components for genetic control of cell number at the origin of multicellularity in the volvocine lineage.</title>
        <authorList>
            <person name="Featherston J."/>
            <person name="Arakaki Y."/>
            <person name="Hanschen E.R."/>
            <person name="Ferris P.J."/>
            <person name="Michod R.E."/>
            <person name="Olson B.J.S.C."/>
            <person name="Nozaki H."/>
            <person name="Durand P.M."/>
        </authorList>
    </citation>
    <scope>NUCLEOTIDE SEQUENCE [LARGE SCALE GENOMIC DNA]</scope>
    <source>
        <strain evidence="8 9">NIES-571</strain>
    </source>
</reference>
<sequence>MAMMMKSSVVAVRPVAARKVATCAARPGLWLPGGEIPSHLDSPAALAMAGNFGFDPLGLGKDAEALRWYQQAELVHCRTAMAGVAGIVIPSLLTKAGALSVPEWYDAGEVSIKSGSIPFGALLAVQLFLCGFVEVKRWMDFKKPGSQAEKGTFLGFESSFAGTGENGYPGGIFDPMGFAKDSAKLADYKLREVKNGRLAMIAFLGFAAQKEATGKGPIDNLFAHLADPWHVTFASNGVSIPGL</sequence>
<evidence type="ECO:0000256" key="1">
    <source>
        <dbReference type="ARBA" id="ARBA00022494"/>
    </source>
</evidence>
<dbReference type="OrthoDB" id="423598at2759"/>
<keyword evidence="2 7" id="KW-0150">Chloroplast</keyword>